<dbReference type="InterPro" id="IPR001623">
    <property type="entry name" value="DnaJ_domain"/>
</dbReference>
<proteinExistence type="predicted"/>
<feature type="region of interest" description="Disordered" evidence="2">
    <location>
        <begin position="1"/>
        <end position="94"/>
    </location>
</feature>
<dbReference type="AlphaFoldDB" id="A0A3P3Y0B8"/>
<name>A0A3P3Y0B8_PLABS</name>
<feature type="region of interest" description="Disordered" evidence="2">
    <location>
        <begin position="116"/>
        <end position="190"/>
    </location>
</feature>
<gene>
    <name evidence="4" type="ORF">PLBR_LOCUS807</name>
</gene>
<accession>A0A3P3Y0B8</accession>
<keyword evidence="1" id="KW-0175">Coiled coil</keyword>
<feature type="domain" description="J" evidence="3">
    <location>
        <begin position="364"/>
        <end position="427"/>
    </location>
</feature>
<dbReference type="Gene3D" id="1.10.287.110">
    <property type="entry name" value="DnaJ domain"/>
    <property type="match status" value="1"/>
</dbReference>
<feature type="compositionally biased region" description="Low complexity" evidence="2">
    <location>
        <begin position="40"/>
        <end position="52"/>
    </location>
</feature>
<dbReference type="EMBL" id="OVEO01000001">
    <property type="protein sequence ID" value="SPQ93592.1"/>
    <property type="molecule type" value="Genomic_DNA"/>
</dbReference>
<protein>
    <recommendedName>
        <fullName evidence="3">J domain-containing protein</fullName>
    </recommendedName>
</protein>
<evidence type="ECO:0000256" key="2">
    <source>
        <dbReference type="SAM" id="MobiDB-lite"/>
    </source>
</evidence>
<organism evidence="4 5">
    <name type="scientific">Plasmodiophora brassicae</name>
    <name type="common">Clubroot disease agent</name>
    <dbReference type="NCBI Taxonomy" id="37360"/>
    <lineage>
        <taxon>Eukaryota</taxon>
        <taxon>Sar</taxon>
        <taxon>Rhizaria</taxon>
        <taxon>Endomyxa</taxon>
        <taxon>Phytomyxea</taxon>
        <taxon>Plasmodiophorida</taxon>
        <taxon>Plasmodiophoridae</taxon>
        <taxon>Plasmodiophora</taxon>
    </lineage>
</organism>
<keyword evidence="4" id="KW-0496">Mitochondrion</keyword>
<feature type="coiled-coil region" evidence="1">
    <location>
        <begin position="310"/>
        <end position="341"/>
    </location>
</feature>
<sequence length="427" mass="48262">MRLNDARAKSGPQRRSRPGAAVASRHCTAEPRAFQSPRLAAATGRTSSSAGRATGGFWGQSRVRGHARWDGVSRSGARNRSRTMASGSDGGILSKVGHVLASPIRVLGRVSALLSPTRPRPAEAQPDDNAARKRRRSNEVTPNFRLRKTPRLSCARSMKRPRVINDENRDATNGKRRRTDAGAGPFVEKQPGRKGEELLQRMDERKRWCQEQLHRQLFTADEPVASDEEFVDAEMAFHDEPNDLAPDVFKRPVLIETPVRHTGRAEDTPSLRRSCRRSAKVASRRISMQFAPRKLSPRADIQGLVEKRKLEQARRVQENIKTRENELREQEREQRKTAEERAYWQGIHGPRIRRLMAGKTPLQILHEFCPGSRLGDDASVDALKRSFRKAMAKYHPDRSSRLPSVDKQAEAEEIFKMLQETRESLGS</sequence>
<dbReference type="CDD" id="cd06257">
    <property type="entry name" value="DnaJ"/>
    <property type="match status" value="1"/>
</dbReference>
<evidence type="ECO:0000313" key="4">
    <source>
        <dbReference type="EMBL" id="SPQ93592.1"/>
    </source>
</evidence>
<dbReference type="InterPro" id="IPR036869">
    <property type="entry name" value="J_dom_sf"/>
</dbReference>
<dbReference type="PROSITE" id="PS50076">
    <property type="entry name" value="DNAJ_2"/>
    <property type="match status" value="1"/>
</dbReference>
<evidence type="ECO:0000256" key="1">
    <source>
        <dbReference type="SAM" id="Coils"/>
    </source>
</evidence>
<dbReference type="SUPFAM" id="SSF46565">
    <property type="entry name" value="Chaperone J-domain"/>
    <property type="match status" value="1"/>
</dbReference>
<reference evidence="4 5" key="1">
    <citation type="submission" date="2018-03" db="EMBL/GenBank/DDBJ databases">
        <authorList>
            <person name="Fogelqvist J."/>
        </authorList>
    </citation>
    <scope>NUCLEOTIDE SEQUENCE [LARGE SCALE GENOMIC DNA]</scope>
</reference>
<evidence type="ECO:0000313" key="5">
    <source>
        <dbReference type="Proteomes" id="UP000290189"/>
    </source>
</evidence>
<feature type="compositionally biased region" description="Polar residues" evidence="2">
    <location>
        <begin position="76"/>
        <end position="86"/>
    </location>
</feature>
<evidence type="ECO:0000259" key="3">
    <source>
        <dbReference type="PROSITE" id="PS50076"/>
    </source>
</evidence>
<dbReference type="Proteomes" id="UP000290189">
    <property type="component" value="Unassembled WGS sequence"/>
</dbReference>
<feature type="compositionally biased region" description="Basic and acidic residues" evidence="2">
    <location>
        <begin position="163"/>
        <end position="173"/>
    </location>
</feature>
<geneLocation type="mitochondrion" evidence="4"/>